<feature type="region of interest" description="Disordered" evidence="1">
    <location>
        <begin position="1"/>
        <end position="31"/>
    </location>
</feature>
<accession>A0A4Z2F405</accession>
<feature type="compositionally biased region" description="Pro residues" evidence="1">
    <location>
        <begin position="15"/>
        <end position="27"/>
    </location>
</feature>
<reference evidence="2 3" key="1">
    <citation type="submission" date="2019-03" db="EMBL/GenBank/DDBJ databases">
        <title>First draft genome of Liparis tanakae, snailfish: a comprehensive survey of snailfish specific genes.</title>
        <authorList>
            <person name="Kim W."/>
            <person name="Song I."/>
            <person name="Jeong J.-H."/>
            <person name="Kim D."/>
            <person name="Kim S."/>
            <person name="Ryu S."/>
            <person name="Song J.Y."/>
            <person name="Lee S.K."/>
        </authorList>
    </citation>
    <scope>NUCLEOTIDE SEQUENCE [LARGE SCALE GENOMIC DNA]</scope>
    <source>
        <tissue evidence="2">Muscle</tissue>
    </source>
</reference>
<evidence type="ECO:0000313" key="2">
    <source>
        <dbReference type="EMBL" id="TNN35897.1"/>
    </source>
</evidence>
<dbReference type="Proteomes" id="UP000314294">
    <property type="component" value="Unassembled WGS sequence"/>
</dbReference>
<gene>
    <name evidence="2" type="ORF">EYF80_053942</name>
</gene>
<sequence>MHKRHLLMPLEHGHAPPPPPPPPPPPLAHDSFLCSSITSSSFFLSTQTSQHPAVTLNPGLV</sequence>
<organism evidence="2 3">
    <name type="scientific">Liparis tanakae</name>
    <name type="common">Tanaka's snailfish</name>
    <dbReference type="NCBI Taxonomy" id="230148"/>
    <lineage>
        <taxon>Eukaryota</taxon>
        <taxon>Metazoa</taxon>
        <taxon>Chordata</taxon>
        <taxon>Craniata</taxon>
        <taxon>Vertebrata</taxon>
        <taxon>Euteleostomi</taxon>
        <taxon>Actinopterygii</taxon>
        <taxon>Neopterygii</taxon>
        <taxon>Teleostei</taxon>
        <taxon>Neoteleostei</taxon>
        <taxon>Acanthomorphata</taxon>
        <taxon>Eupercaria</taxon>
        <taxon>Perciformes</taxon>
        <taxon>Cottioidei</taxon>
        <taxon>Cottales</taxon>
        <taxon>Liparidae</taxon>
        <taxon>Liparis</taxon>
    </lineage>
</organism>
<proteinExistence type="predicted"/>
<evidence type="ECO:0000256" key="1">
    <source>
        <dbReference type="SAM" id="MobiDB-lite"/>
    </source>
</evidence>
<name>A0A4Z2F405_9TELE</name>
<keyword evidence="3" id="KW-1185">Reference proteome</keyword>
<comment type="caution">
    <text evidence="2">The sequence shown here is derived from an EMBL/GenBank/DDBJ whole genome shotgun (WGS) entry which is preliminary data.</text>
</comment>
<protein>
    <submittedName>
        <fullName evidence="2">Uncharacterized protein</fullName>
    </submittedName>
</protein>
<evidence type="ECO:0000313" key="3">
    <source>
        <dbReference type="Proteomes" id="UP000314294"/>
    </source>
</evidence>
<dbReference type="EMBL" id="SRLO01001690">
    <property type="protein sequence ID" value="TNN35897.1"/>
    <property type="molecule type" value="Genomic_DNA"/>
</dbReference>
<dbReference type="AlphaFoldDB" id="A0A4Z2F405"/>